<sequence length="715" mass="75242">MAVASVPGASAALHACVARAAQEGEALMREMTDAAQHALGRAQRAAQSPLQRQQADEALQQLRQQAAGLAAAWGPALAACFADTAPLHAEPLRRDPGAEPGFGELALMDDAEITAQLQWARLRQGVLHAAQPALSELDALVCAALAMPSVRPGSNPLRPENYLRALQQVVADTGVPAAVRQAWMPHLGDAMSHLLAPAYERAARNLREQGVAPVGHAVAGRLDTATAGDGVDIRKGEQRVPMLADGDSVPSLLHAPWALRGRAGAQPVSEMAGGEGALSSGGFTEGLGDAQDTAAAEWSALQARLGHLTGEPGAAEAATAAAGNASRRATEVVHRMLEALAQDARLDPAVQQALRHLKAPIRRLVRHDARFFTDEQHPARRLLNALTLRSLDFAGDGPGFPRFLRLLDDAVTYLASAEIRDAEPFERALGVLQSAWDVLDDRLRERRDGQARALMQTEGQRLQAEEAAAAFRLLPDAALVPADVLAFATGPWARVVAAAQGDAPGRDEDAGGYRAVVPLLFDCVQPDRLRAAPDRRGAAVAGLLGTVREGLQRLHDPGTQTDAVLERIVAWHHAALDALERGVPPPAGALPGSALADDEAGRPARHMHDAAGSEPVQTAPAMAPSAGTRLAGAPDAADTPVPLPLQIGQWIALRRHQQTVRTQLTWSSPQRTLFLFTAADGSTQSMTLRMLSRLAAQGQLEVIGDGSASGSGRPA</sequence>
<gene>
    <name evidence="2" type="ORF">QE399_003715</name>
</gene>
<evidence type="ECO:0000313" key="3">
    <source>
        <dbReference type="Proteomes" id="UP001267710"/>
    </source>
</evidence>
<comment type="caution">
    <text evidence="2">The sequence shown here is derived from an EMBL/GenBank/DDBJ whole genome shotgun (WGS) entry which is preliminary data.</text>
</comment>
<evidence type="ECO:0000256" key="1">
    <source>
        <dbReference type="SAM" id="MobiDB-lite"/>
    </source>
</evidence>
<feature type="compositionally biased region" description="Basic and acidic residues" evidence="1">
    <location>
        <begin position="599"/>
        <end position="611"/>
    </location>
</feature>
<dbReference type="EMBL" id="JAVIZX010000001">
    <property type="protein sequence ID" value="MDR6216026.1"/>
    <property type="molecule type" value="Genomic_DNA"/>
</dbReference>
<dbReference type="RefSeq" id="WP_309831118.1">
    <property type="nucleotide sequence ID" value="NZ_JAVIZX010000001.1"/>
</dbReference>
<reference evidence="2 3" key="1">
    <citation type="submission" date="2023-08" db="EMBL/GenBank/DDBJ databases">
        <title>Functional and genomic diversity of the sorghum phyllosphere microbiome.</title>
        <authorList>
            <person name="Shade A."/>
        </authorList>
    </citation>
    <scope>NUCLEOTIDE SEQUENCE [LARGE SCALE GENOMIC DNA]</scope>
    <source>
        <strain evidence="2 3">SORGH_AS_0335</strain>
    </source>
</reference>
<accession>A0ABU1IFN0</accession>
<keyword evidence="3" id="KW-1185">Reference proteome</keyword>
<dbReference type="Proteomes" id="UP001267710">
    <property type="component" value="Unassembled WGS sequence"/>
</dbReference>
<dbReference type="InterPro" id="IPR012434">
    <property type="entry name" value="DUF1631"/>
</dbReference>
<protein>
    <submittedName>
        <fullName evidence="2">F0F1-type ATP synthase membrane subunit b/b</fullName>
    </submittedName>
</protein>
<evidence type="ECO:0000313" key="2">
    <source>
        <dbReference type="EMBL" id="MDR6216026.1"/>
    </source>
</evidence>
<organism evidence="2 3">
    <name type="scientific">Paracidovorax wautersii</name>
    <dbReference type="NCBI Taxonomy" id="1177982"/>
    <lineage>
        <taxon>Bacteria</taxon>
        <taxon>Pseudomonadati</taxon>
        <taxon>Pseudomonadota</taxon>
        <taxon>Betaproteobacteria</taxon>
        <taxon>Burkholderiales</taxon>
        <taxon>Comamonadaceae</taxon>
        <taxon>Paracidovorax</taxon>
    </lineage>
</organism>
<name>A0ABU1IFN0_9BURK</name>
<dbReference type="Pfam" id="PF07793">
    <property type="entry name" value="DUF1631"/>
    <property type="match status" value="1"/>
</dbReference>
<feature type="region of interest" description="Disordered" evidence="1">
    <location>
        <begin position="582"/>
        <end position="637"/>
    </location>
</feature>
<proteinExistence type="predicted"/>